<protein>
    <submittedName>
        <fullName evidence="2">Uncharacterized protein</fullName>
    </submittedName>
</protein>
<dbReference type="Proteomes" id="UP001432360">
    <property type="component" value="Chromosome"/>
</dbReference>
<feature type="region of interest" description="Disordered" evidence="1">
    <location>
        <begin position="45"/>
        <end position="67"/>
    </location>
</feature>
<proteinExistence type="predicted"/>
<evidence type="ECO:0000313" key="2">
    <source>
        <dbReference type="EMBL" id="WVT04669.1"/>
    </source>
</evidence>
<gene>
    <name evidence="2" type="ORF">RB548_04450</name>
</gene>
<dbReference type="EMBL" id="CP133148">
    <property type="protein sequence ID" value="WVT04669.1"/>
    <property type="molecule type" value="Genomic_DNA"/>
</dbReference>
<sequence length="67" mass="7594">MKKAIKGEMASIRGKVARVWEDGRVTLHVPGLDYPITIHERHLLDIGPAPKPPKPPKPKWPRRDVPD</sequence>
<reference evidence="2" key="1">
    <citation type="submission" date="2023-08" db="EMBL/GenBank/DDBJ databases">
        <title>Complete genome sequence of Sinorhizobium chiapanecum ITTG S70 isolated from Acaciella angustissima nodules in Chiapas-Mexico.</title>
        <authorList>
            <person name="Rincon-Rosales R."/>
            <person name="Rogel M.A."/>
            <person name="Rincon-Medina C.I."/>
            <person name="Guerrero G."/>
            <person name="Manzano-Gomez L.A."/>
            <person name="Lopez-Lopez A."/>
            <person name="Rincon Molina F.A."/>
            <person name="Martinez-Romero E."/>
        </authorList>
    </citation>
    <scope>NUCLEOTIDE SEQUENCE</scope>
    <source>
        <strain evidence="2">ITTG S70</strain>
    </source>
</reference>
<name>A0ABZ2BAX8_9HYPH</name>
<keyword evidence="3" id="KW-1185">Reference proteome</keyword>
<evidence type="ECO:0000256" key="1">
    <source>
        <dbReference type="SAM" id="MobiDB-lite"/>
    </source>
</evidence>
<evidence type="ECO:0000313" key="3">
    <source>
        <dbReference type="Proteomes" id="UP001432360"/>
    </source>
</evidence>
<accession>A0ABZ2BAX8</accession>
<organism evidence="2 3">
    <name type="scientific">Sinorhizobium chiapasense</name>
    <dbReference type="NCBI Taxonomy" id="501572"/>
    <lineage>
        <taxon>Bacteria</taxon>
        <taxon>Pseudomonadati</taxon>
        <taxon>Pseudomonadota</taxon>
        <taxon>Alphaproteobacteria</taxon>
        <taxon>Hyphomicrobiales</taxon>
        <taxon>Rhizobiaceae</taxon>
        <taxon>Sinorhizobium/Ensifer group</taxon>
        <taxon>Sinorhizobium</taxon>
    </lineage>
</organism>
<dbReference type="RefSeq" id="WP_331373830.1">
    <property type="nucleotide sequence ID" value="NZ_CP133148.1"/>
</dbReference>